<organism evidence="1">
    <name type="scientific">viral metagenome</name>
    <dbReference type="NCBI Taxonomy" id="1070528"/>
    <lineage>
        <taxon>unclassified sequences</taxon>
        <taxon>metagenomes</taxon>
        <taxon>organismal metagenomes</taxon>
    </lineage>
</organism>
<dbReference type="SUPFAM" id="SSF56784">
    <property type="entry name" value="HAD-like"/>
    <property type="match status" value="1"/>
</dbReference>
<evidence type="ECO:0008006" key="2">
    <source>
        <dbReference type="Google" id="ProtNLM"/>
    </source>
</evidence>
<reference evidence="1" key="1">
    <citation type="journal article" date="2020" name="Nature">
        <title>Giant virus diversity and host interactions through global metagenomics.</title>
        <authorList>
            <person name="Schulz F."/>
            <person name="Roux S."/>
            <person name="Paez-Espino D."/>
            <person name="Jungbluth S."/>
            <person name="Walsh D.A."/>
            <person name="Denef V.J."/>
            <person name="McMahon K.D."/>
            <person name="Konstantinidis K.T."/>
            <person name="Eloe-Fadrosh E.A."/>
            <person name="Kyrpides N.C."/>
            <person name="Woyke T."/>
        </authorList>
    </citation>
    <scope>NUCLEOTIDE SEQUENCE</scope>
    <source>
        <strain evidence="1">GVMAG-S-1101161-73</strain>
    </source>
</reference>
<proteinExistence type="predicted"/>
<accession>A0A6C0AMA8</accession>
<dbReference type="Pfam" id="PF12689">
    <property type="entry name" value="Acid_PPase"/>
    <property type="match status" value="1"/>
</dbReference>
<sequence length="212" mass="23328">MTETTVLQEEIIATPRPMTPYARALSCLQDGPSDILLVFDCDWTLYPYDCDKERMAPFSHLAWSGVHDCHWRSANSFPDVPGIFGAIADAGIPVAFLSRNSCAESLEDLLRTLPCDSKGITAAKNLWDTMPSPHYFHAYSNNGIGKGKDRHFAALKAVSGISFSNMLFFDDKEENIDAAVTQGSTSVHLDKLGLTVDAFITGIDGWRKDACF</sequence>
<dbReference type="EMBL" id="MN740728">
    <property type="protein sequence ID" value="QHS80939.1"/>
    <property type="molecule type" value="Genomic_DNA"/>
</dbReference>
<dbReference type="InterPro" id="IPR023214">
    <property type="entry name" value="HAD_sf"/>
</dbReference>
<evidence type="ECO:0000313" key="1">
    <source>
        <dbReference type="EMBL" id="QHS80939.1"/>
    </source>
</evidence>
<dbReference type="InterPro" id="IPR036412">
    <property type="entry name" value="HAD-like_sf"/>
</dbReference>
<dbReference type="GO" id="GO:0003993">
    <property type="term" value="F:acid phosphatase activity"/>
    <property type="evidence" value="ECO:0007669"/>
    <property type="project" value="TreeGrafter"/>
</dbReference>
<dbReference type="InterPro" id="IPR010036">
    <property type="entry name" value="MDP_1_eu_arc"/>
</dbReference>
<dbReference type="Gene3D" id="3.40.50.1000">
    <property type="entry name" value="HAD superfamily/HAD-like"/>
    <property type="match status" value="1"/>
</dbReference>
<dbReference type="PANTHER" id="PTHR17901:SF14">
    <property type="entry name" value="MAGNESIUM-DEPENDENT PHOSPHATASE 1"/>
    <property type="match status" value="1"/>
</dbReference>
<protein>
    <recommendedName>
        <fullName evidence="2">Magnesium-dependent phosphatase-1</fullName>
    </recommendedName>
</protein>
<dbReference type="PANTHER" id="PTHR17901">
    <property type="entry name" value="MAGNESIUM-DEPENDENT PHOSPHATASE 1 MDP1"/>
    <property type="match status" value="1"/>
</dbReference>
<dbReference type="AlphaFoldDB" id="A0A6C0AMA8"/>
<name>A0A6C0AMA8_9ZZZZ</name>